<dbReference type="AlphaFoldDB" id="A0A645BQ27"/>
<comment type="caution">
    <text evidence="3">The sequence shown here is derived from an EMBL/GenBank/DDBJ whole genome shotgun (WGS) entry which is preliminary data.</text>
</comment>
<reference evidence="3" key="1">
    <citation type="submission" date="2019-08" db="EMBL/GenBank/DDBJ databases">
        <authorList>
            <person name="Kucharzyk K."/>
            <person name="Murdoch R.W."/>
            <person name="Higgins S."/>
            <person name="Loffler F."/>
        </authorList>
    </citation>
    <scope>NUCLEOTIDE SEQUENCE</scope>
</reference>
<proteinExistence type="predicted"/>
<sequence length="209" mass="23907">MLWERFNAGVKEYQEVNGLLPYADLINRYSRTEGISGQAVAAVIQAESPFQPRAVSSAGAHGLMQVIPSTWRQVNNEIKACTGRHTGECSRDCYFNPELNIRIGTAYLAQLYKAYNGDMVLALAAYNAGPGEVNRYNGVPPYRETNDYIDRIITYWYKAQNKPLPAYGLKSDYWKEVRSNLGWLCVLTGALIGLIIWRLLKRYRSWRWR</sequence>
<keyword evidence="1" id="KW-0472">Membrane</keyword>
<dbReference type="PANTHER" id="PTHR37423:SF2">
    <property type="entry name" value="MEMBRANE-BOUND LYTIC MUREIN TRANSGLYCOSYLASE C"/>
    <property type="match status" value="1"/>
</dbReference>
<keyword evidence="1" id="KW-0812">Transmembrane</keyword>
<dbReference type="SUPFAM" id="SSF53955">
    <property type="entry name" value="Lysozyme-like"/>
    <property type="match status" value="1"/>
</dbReference>
<dbReference type="Pfam" id="PF01464">
    <property type="entry name" value="SLT"/>
    <property type="match status" value="1"/>
</dbReference>
<name>A0A645BQ27_9ZZZZ</name>
<evidence type="ECO:0000256" key="1">
    <source>
        <dbReference type="SAM" id="Phobius"/>
    </source>
</evidence>
<gene>
    <name evidence="3" type="primary">mltC_10</name>
    <name evidence="3" type="ORF">SDC9_114409</name>
</gene>
<dbReference type="PANTHER" id="PTHR37423">
    <property type="entry name" value="SOLUBLE LYTIC MUREIN TRANSGLYCOSYLASE-RELATED"/>
    <property type="match status" value="1"/>
</dbReference>
<dbReference type="InterPro" id="IPR008258">
    <property type="entry name" value="Transglycosylase_SLT_dom_1"/>
</dbReference>
<dbReference type="InterPro" id="IPR023346">
    <property type="entry name" value="Lysozyme-like_dom_sf"/>
</dbReference>
<evidence type="ECO:0000259" key="2">
    <source>
        <dbReference type="Pfam" id="PF01464"/>
    </source>
</evidence>
<dbReference type="EMBL" id="VSSQ01021721">
    <property type="protein sequence ID" value="MPM67486.1"/>
    <property type="molecule type" value="Genomic_DNA"/>
</dbReference>
<protein>
    <submittedName>
        <fullName evidence="3">Membrane-bound lytic murein transglycosylase C</fullName>
    </submittedName>
</protein>
<dbReference type="CDD" id="cd16896">
    <property type="entry name" value="LT_Slt70-like"/>
    <property type="match status" value="1"/>
</dbReference>
<feature type="domain" description="Transglycosylase SLT" evidence="2">
    <location>
        <begin position="25"/>
        <end position="143"/>
    </location>
</feature>
<dbReference type="Gene3D" id="1.10.530.10">
    <property type="match status" value="1"/>
</dbReference>
<organism evidence="3">
    <name type="scientific">bioreactor metagenome</name>
    <dbReference type="NCBI Taxonomy" id="1076179"/>
    <lineage>
        <taxon>unclassified sequences</taxon>
        <taxon>metagenomes</taxon>
        <taxon>ecological metagenomes</taxon>
    </lineage>
</organism>
<keyword evidence="1" id="KW-1133">Transmembrane helix</keyword>
<feature type="transmembrane region" description="Helical" evidence="1">
    <location>
        <begin position="181"/>
        <end position="200"/>
    </location>
</feature>
<evidence type="ECO:0000313" key="3">
    <source>
        <dbReference type="EMBL" id="MPM67486.1"/>
    </source>
</evidence>
<accession>A0A645BQ27</accession>